<organism evidence="1">
    <name type="scientific">Tanacetum cinerariifolium</name>
    <name type="common">Dalmatian daisy</name>
    <name type="synonym">Chrysanthemum cinerariifolium</name>
    <dbReference type="NCBI Taxonomy" id="118510"/>
    <lineage>
        <taxon>Eukaryota</taxon>
        <taxon>Viridiplantae</taxon>
        <taxon>Streptophyta</taxon>
        <taxon>Embryophyta</taxon>
        <taxon>Tracheophyta</taxon>
        <taxon>Spermatophyta</taxon>
        <taxon>Magnoliopsida</taxon>
        <taxon>eudicotyledons</taxon>
        <taxon>Gunneridae</taxon>
        <taxon>Pentapetalae</taxon>
        <taxon>asterids</taxon>
        <taxon>campanulids</taxon>
        <taxon>Asterales</taxon>
        <taxon>Asteraceae</taxon>
        <taxon>Asteroideae</taxon>
        <taxon>Anthemideae</taxon>
        <taxon>Anthemidinae</taxon>
        <taxon>Tanacetum</taxon>
    </lineage>
</organism>
<sequence>MAETMEQYMSKTRADYRSGVARPKIENKDNFKLKGQLLKELRTNTFSVSDHKDANEHIEKVLKIVDLFHIPNITINQVMLRTFPKSLTEDASRWLRNKPTGSITTWEGASVSVMPLLTYLNLGSGEFSHTKLTIELADRTVKYPKGIAKNVLVRIVLENMDDCRDEGMGYVIFGKPFLRDVGFKTRQSEGMITIHKGNDDVTYQMIEIGIDPTKSADYKVVRAERNSYPKINSRKYNIENSFTLGSIKEADKVKILQSCNGLLLCIGLRRNAFDYVYNSSINLLKILSEPDYANVYSNVYGCAGLRIAFDPTKSPYYKVMQSYVWSIRYHVDTDDFMTLLPERWSIRSTVWSIVLGEKDDGSFLVINLSGKVVEYNLISNNLREIYDMRSNQLTDDYHDGLISPIAMYDM</sequence>
<dbReference type="AlphaFoldDB" id="A0A6L2MGP7"/>
<comment type="caution">
    <text evidence="1">The sequence shown here is derived from an EMBL/GenBank/DDBJ whole genome shotgun (WGS) entry which is preliminary data.</text>
</comment>
<protein>
    <submittedName>
        <fullName evidence="1">Uncharacterized protein</fullName>
    </submittedName>
</protein>
<accession>A0A6L2MGP7</accession>
<evidence type="ECO:0000313" key="1">
    <source>
        <dbReference type="EMBL" id="GEU71654.1"/>
    </source>
</evidence>
<dbReference type="PANTHER" id="PTHR33067:SF35">
    <property type="entry name" value="ASPARTIC PEPTIDASE DDI1-TYPE DOMAIN-CONTAINING PROTEIN"/>
    <property type="match status" value="1"/>
</dbReference>
<dbReference type="EMBL" id="BKCJ010006345">
    <property type="protein sequence ID" value="GEU71654.1"/>
    <property type="molecule type" value="Genomic_DNA"/>
</dbReference>
<dbReference type="PANTHER" id="PTHR33067">
    <property type="entry name" value="RNA-DIRECTED DNA POLYMERASE-RELATED"/>
    <property type="match status" value="1"/>
</dbReference>
<gene>
    <name evidence="1" type="ORF">Tci_043632</name>
</gene>
<name>A0A6L2MGP7_TANCI</name>
<proteinExistence type="predicted"/>
<reference evidence="1" key="1">
    <citation type="journal article" date="2019" name="Sci. Rep.">
        <title>Draft genome of Tanacetum cinerariifolium, the natural source of mosquito coil.</title>
        <authorList>
            <person name="Yamashiro T."/>
            <person name="Shiraishi A."/>
            <person name="Satake H."/>
            <person name="Nakayama K."/>
        </authorList>
    </citation>
    <scope>NUCLEOTIDE SEQUENCE</scope>
</reference>